<dbReference type="PANTHER" id="PTHR43100:SF1">
    <property type="entry name" value="GLUTAMATE SYNTHASE [NADPH] SMALL CHAIN"/>
    <property type="match status" value="1"/>
</dbReference>
<accession>A0A316UC45</accession>
<dbReference type="Pfam" id="PF00310">
    <property type="entry name" value="GATase_2"/>
    <property type="match status" value="1"/>
</dbReference>
<evidence type="ECO:0000256" key="13">
    <source>
        <dbReference type="ARBA" id="ARBA00022962"/>
    </source>
</evidence>
<comment type="subunit">
    <text evidence="7">Homotrimer.</text>
</comment>
<evidence type="ECO:0000256" key="7">
    <source>
        <dbReference type="ARBA" id="ARBA00011233"/>
    </source>
</evidence>
<evidence type="ECO:0000256" key="10">
    <source>
        <dbReference type="ARBA" id="ARBA00022643"/>
    </source>
</evidence>
<dbReference type="InterPro" id="IPR028261">
    <property type="entry name" value="DPD_II"/>
</dbReference>
<comment type="cofactor">
    <cofactor evidence="24">
        <name>[3Fe-4S] cluster</name>
        <dbReference type="ChEBI" id="CHEBI:21137"/>
    </cofactor>
    <text evidence="24">Binds 1 [3Fe-4S] cluster.</text>
</comment>
<feature type="active site" description="For GATase activity" evidence="23">
    <location>
        <position position="69"/>
    </location>
</feature>
<evidence type="ECO:0000256" key="8">
    <source>
        <dbReference type="ARBA" id="ARBA00022605"/>
    </source>
</evidence>
<keyword evidence="8" id="KW-0028">Amino-acid biosynthesis</keyword>
<dbReference type="Gene3D" id="2.160.20.60">
    <property type="entry name" value="Glutamate synthase, alpha subunit, C-terminal domain"/>
    <property type="match status" value="1"/>
</dbReference>
<dbReference type="GO" id="GO:0019676">
    <property type="term" value="P:ammonia assimilation cycle"/>
    <property type="evidence" value="ECO:0007669"/>
    <property type="project" value="UniProtKB-ARBA"/>
</dbReference>
<evidence type="ECO:0000259" key="25">
    <source>
        <dbReference type="PROSITE" id="PS51278"/>
    </source>
</evidence>
<dbReference type="PIRSF" id="PIRSF000187">
    <property type="entry name" value="GOGAT"/>
    <property type="match status" value="1"/>
</dbReference>
<dbReference type="Gene3D" id="3.50.50.60">
    <property type="entry name" value="FAD/NAD(P)-binding domain"/>
    <property type="match status" value="2"/>
</dbReference>
<dbReference type="FunFam" id="3.20.20.70:FF:000031">
    <property type="entry name" value="Glutamate synthase 1 [NADH]"/>
    <property type="match status" value="1"/>
</dbReference>
<dbReference type="FunFam" id="3.60.20.10:FF:000001">
    <property type="entry name" value="Glutamate synthase, large subunit"/>
    <property type="match status" value="1"/>
</dbReference>
<dbReference type="NCBIfam" id="NF008730">
    <property type="entry name" value="PRK11750.1"/>
    <property type="match status" value="1"/>
</dbReference>
<dbReference type="InterPro" id="IPR002489">
    <property type="entry name" value="Glu_synth_asu_C"/>
</dbReference>
<sequence>MARNRTRAPRVMEKEAWQLPPVEEHQEATTSADVWTSGYDAVERDETTWAGSLPAAQGLYDPENEKDSCGVGFMCQIKGKPSHKIVSDAKALLCNMTHRGAVGADARDGDGAGVMTGMPDAFFRREVERDIGCTLPEQGQYAVGNLFFNPKDEGVRRKQIETFEKLAGDLHLRVLGWREVPVDNTILGPASLSKEPCILQPFVVLTEHYGTSSTSCESPDKTFNSQYFGRQLYVLRKFSTHSIGLQNWFYICSLSPSNIVYKGQLSPRQVYDYYHDLNNAHYGSHFALVHSRFSTNTFPSWDRAQPMRWAAHNGEINSIRGNKNWMRAREGQLKSETFGDELEMLYPIIENGGSDSAAFDNVLELLVVNNVITLPQAVMMMVPEAWQGNEHEMEPAKVAFYQWAACLMEPWDGPALFTFSDGRYCGANLDRNGLRPCRYCITDDDIMVCASETGAVTIAPERVLAKGRLQPGKMLLVDTVEGRVVDDRELKLSTAKKADFAAWLESHVMSLPDIVSAVSRRGVDIAPKLNDEKLSTDARLLAAGYTAEQISLLMLPMVADGKEALGSMGNDGPFACMANAPRLMYDYFRQLFAQVTNPPIDPIREAVVMSLFQYVGPEGNILELRPDQCHRLFLESPFLDIRQMNAIKNLDKAAGGWSTKTVDITFAKSESIDGYERALDRICSEASQAIRDGYKVLVLSDRNVGPDRVSINSLVACGGVHHHLIRNKERSKLALMVETAEARDIHHFCVLVGYGADAICPWLAIEAIYKVGREGLLKTEMSDADLVKNYKKSVDGGILKTMSKMGISTLQSYKGAQIFEALGLDSSVVDRCFAGTASRIAGSTFDLLALDALEFHERGYPTRDTISVPGLPESGEYHWRDGGEAHVNDPVSIANLQDAAREKNQSAWDAYSKSATNSVKGTCLRGLLDFRFEEVRPIPVDQVEPWTEIVQRFATGAMSYGSISMEAHSALAIAMNRLGAKSNTGEGGEDAERSIPLPNGDSLRSKIKQIASGRFGVTSNYLADADQLQIKMAQGAKPGEGGELPGHKVSPSIAKTRHSTAGVGLISPPPHLDIFSIEDLKQLIYDLKCANPRATVSVKLVSEVGVGVVAAGVAKAKADHIVISGHDGGTGAARWSSIKYAGGPWELGLAEAHQSLVINDLRGRVTVQTDGQLRTGRDVAIACLLGAEEFGFATTALIAMGCIVMRKCHLNTCPVGVATQDPVLRSKFAGEPEHVINFFWYLCEELRGIMARLGIRTINEMVGRSDLLKPDTKSALTPKLACLDLAPLLKPAYKMRPGAATYRVRAQDHRLYVRLDNKFIDEAEPALTEGLPVHIECDVVNTDRALGTTLSYRVSKLYGEEGLPRDTIHINAKGSAGQSCGAFLAPGVTIELEGDANDYVGKGMSGGRLIVYPPKSSSFKAEENIIVGNACLYGATSGNAYFRGIAAERFAIRNSGAHTVVEGVGDHGCEYMTGGRAVILGPTGRNFAAGMSGGIAYVLDMNRDFRTKCNQESVELGPVRDPHEIAELRNLIENHRHYTASTVADHVIHDFHHLLPRFVRVMPIDYKRVLEEEAAKAAAEKKRSSHVDLLGTLSRHGSQVDVTLGDDKASDVDVGSGNVKEKSEPAVVDLEDSMVDEDTARVRVGKLDKTRGFIKYKRLAEHYRTPAKRVKDFKELSTRLTNNELKQQTARCMDCGVPFCQSDTGCPISNVIPKWNDLVFKGQWQDALNKLLLTNNFPEFTGRVCPAPCESACVLGIIESPVGIKSIECAIIDKGWEMGWMVPRPPKTRTGKTVAVIGSGPAGLSAADQLNRAGHSVTVYERADKVGGLLYYGIPNMKLDKGVVARRVKLMEDEGVTFCTGVEIGKDIDAGDLKEQNDAVLFATGATWPRDLKLPGREAEGVAFAMSYLTSATKCVDKGLTDEAINEHMAGLNPAGKHIVVIGGGDTGNDCIGTSVRMGAVSVTNLELLPQPPETRARDNPWPQFARIFRTDYGHTEVTDRFGKDPRRYCTTTKEFVKNEEGKLVALKIAQVDWQKDASGKWNMALVPGSEEEIPCDICLLAMGFLGPEDHASQSLGLERDGRSNIKADWEGPKSFQTSVEKVWSSGDCRRGQSLVVHAINEGRRAAAALDLHLQGNTRLAWAGGIAQRSWTAHKTYAQGKKAIAAPAA</sequence>
<evidence type="ECO:0000256" key="6">
    <source>
        <dbReference type="ARBA" id="ARBA00009716"/>
    </source>
</evidence>
<dbReference type="Gene3D" id="3.60.20.10">
    <property type="entry name" value="Glutamine Phosphoribosylpyrophosphate, subunit 1, domain 1"/>
    <property type="match status" value="1"/>
</dbReference>
<dbReference type="EMBL" id="KZ819327">
    <property type="protein sequence ID" value="PWN20575.1"/>
    <property type="molecule type" value="Genomic_DNA"/>
</dbReference>
<comment type="cofactor">
    <cofactor evidence="2">
        <name>FAD</name>
        <dbReference type="ChEBI" id="CHEBI:57692"/>
    </cofactor>
</comment>
<dbReference type="InterPro" id="IPR023753">
    <property type="entry name" value="FAD/NAD-binding_dom"/>
</dbReference>
<dbReference type="GO" id="GO:0016040">
    <property type="term" value="F:glutamate synthase (NADH) activity"/>
    <property type="evidence" value="ECO:0007669"/>
    <property type="project" value="UniProtKB-EC"/>
</dbReference>
<feature type="binding site" evidence="24">
    <location>
        <position position="1202"/>
    </location>
    <ligand>
        <name>[3Fe-4S] cluster</name>
        <dbReference type="ChEBI" id="CHEBI:21137"/>
    </ligand>
</feature>
<keyword evidence="9" id="KW-0285">Flavoprotein</keyword>
<dbReference type="Gene3D" id="3.20.20.70">
    <property type="entry name" value="Aldolase class I"/>
    <property type="match status" value="2"/>
</dbReference>
<evidence type="ECO:0000256" key="9">
    <source>
        <dbReference type="ARBA" id="ARBA00022630"/>
    </source>
</evidence>
<dbReference type="InterPro" id="IPR013785">
    <property type="entry name" value="Aldolase_TIM"/>
</dbReference>
<dbReference type="SUPFAM" id="SSF46548">
    <property type="entry name" value="alpha-helical ferredoxin"/>
    <property type="match status" value="1"/>
</dbReference>
<dbReference type="CDD" id="cd00982">
    <property type="entry name" value="gltB_C"/>
    <property type="match status" value="1"/>
</dbReference>
<comment type="function">
    <text evidence="21">Forms L-glutamate from L-glutamine and 2-oxoglutarate. Represents an alternative pathway to L-glutamate dehydrogenase for the biosynthesis of L-glutamate. Participates with glutamine synthetase in ammonia assimilation processes. The enzyme is specific for NADH, L-glutamine and 2-oxoglutarate.</text>
</comment>
<dbReference type="SUPFAM" id="SSF56235">
    <property type="entry name" value="N-terminal nucleophile aminohydrolases (Ntn hydrolases)"/>
    <property type="match status" value="1"/>
</dbReference>
<dbReference type="InterPro" id="IPR036188">
    <property type="entry name" value="FAD/NAD-bd_sf"/>
</dbReference>
<keyword evidence="17" id="KW-0314">Glutamate biosynthesis</keyword>
<dbReference type="GO" id="GO:0010181">
    <property type="term" value="F:FMN binding"/>
    <property type="evidence" value="ECO:0007669"/>
    <property type="project" value="InterPro"/>
</dbReference>
<evidence type="ECO:0000256" key="21">
    <source>
        <dbReference type="ARBA" id="ARBA00057049"/>
    </source>
</evidence>
<feature type="binding site" evidence="24">
    <location>
        <position position="1213"/>
    </location>
    <ligand>
        <name>[3Fe-4S] cluster</name>
        <dbReference type="ChEBI" id="CHEBI:21137"/>
    </ligand>
</feature>
<comment type="pathway">
    <text evidence="5">Amino-acid biosynthesis; L-glutamate biosynthesis via GLT pathway; L-glutamate from 2-oxoglutarate and L-glutamine (NAD(+) route): step 1/1.</text>
</comment>
<dbReference type="PROSITE" id="PS51278">
    <property type="entry name" value="GATASE_TYPE_2"/>
    <property type="match status" value="1"/>
</dbReference>
<dbReference type="FunFam" id="2.160.20.60:FF:000001">
    <property type="entry name" value="Glutamate synthase, large subunit"/>
    <property type="match status" value="1"/>
</dbReference>
<evidence type="ECO:0000256" key="1">
    <source>
        <dbReference type="ARBA" id="ARBA00001917"/>
    </source>
</evidence>
<gene>
    <name evidence="26" type="ORF">BCV69DRAFT_282784</name>
</gene>
<keyword evidence="14" id="KW-0560">Oxidoreductase</keyword>
<dbReference type="FunFam" id="1.10.1060.10:FF:000006">
    <property type="entry name" value="Glutamate synthase (NADPH/NADH)"/>
    <property type="match status" value="1"/>
</dbReference>
<dbReference type="Pfam" id="PF01645">
    <property type="entry name" value="Glu_synthase"/>
    <property type="match status" value="1"/>
</dbReference>
<evidence type="ECO:0000256" key="16">
    <source>
        <dbReference type="ARBA" id="ARBA00023014"/>
    </source>
</evidence>
<comment type="pathway">
    <text evidence="3">Energy metabolism; nitrogen metabolism.</text>
</comment>
<dbReference type="UniPathway" id="UPA00634">
    <property type="reaction ID" value="UER00690"/>
</dbReference>
<dbReference type="PANTHER" id="PTHR43100">
    <property type="entry name" value="GLUTAMATE SYNTHASE [NADPH] SMALL CHAIN"/>
    <property type="match status" value="1"/>
</dbReference>
<keyword evidence="27" id="KW-1185">Reference proteome</keyword>
<dbReference type="GO" id="GO:0051538">
    <property type="term" value="F:3 iron, 4 sulfur cluster binding"/>
    <property type="evidence" value="ECO:0007669"/>
    <property type="project" value="UniProtKB-KW"/>
</dbReference>
<dbReference type="UniPathway" id="UPA00045"/>
<dbReference type="PRINTS" id="PR00419">
    <property type="entry name" value="ADXRDTASE"/>
</dbReference>
<dbReference type="Proteomes" id="UP000245942">
    <property type="component" value="Unassembled WGS sequence"/>
</dbReference>
<evidence type="ECO:0000256" key="11">
    <source>
        <dbReference type="ARBA" id="ARBA00022723"/>
    </source>
</evidence>
<dbReference type="FunFam" id="3.20.20.70:FF:000017">
    <property type="entry name" value="Glutamate synthase [NADH], amyloplastic"/>
    <property type="match status" value="1"/>
</dbReference>
<dbReference type="GO" id="GO:0005506">
    <property type="term" value="F:iron ion binding"/>
    <property type="evidence" value="ECO:0007669"/>
    <property type="project" value="InterPro"/>
</dbReference>
<dbReference type="SUPFAM" id="SSF51395">
    <property type="entry name" value="FMN-linked oxidoreductases"/>
    <property type="match status" value="1"/>
</dbReference>
<evidence type="ECO:0000256" key="22">
    <source>
        <dbReference type="ARBA" id="ARBA00068518"/>
    </source>
</evidence>
<comment type="similarity">
    <text evidence="6">Belongs to the glutamate synthase family.</text>
</comment>
<keyword evidence="11" id="KW-0479">Metal-binding</keyword>
<evidence type="ECO:0000313" key="26">
    <source>
        <dbReference type="EMBL" id="PWN20575.1"/>
    </source>
</evidence>
<dbReference type="Pfam" id="PF07992">
    <property type="entry name" value="Pyr_redox_2"/>
    <property type="match status" value="1"/>
</dbReference>
<dbReference type="SUPFAM" id="SSF69336">
    <property type="entry name" value="Alpha subunit of glutamate synthase, C-terminal domain"/>
    <property type="match status" value="1"/>
</dbReference>
<dbReference type="InterPro" id="IPR036485">
    <property type="entry name" value="Glu_synth_asu_C_sf"/>
</dbReference>
<evidence type="ECO:0000256" key="3">
    <source>
        <dbReference type="ARBA" id="ARBA00004802"/>
    </source>
</evidence>
<keyword evidence="18 24" id="KW-0003">3Fe-4S</keyword>
<evidence type="ECO:0000256" key="5">
    <source>
        <dbReference type="ARBA" id="ARBA00004944"/>
    </source>
</evidence>
<evidence type="ECO:0000256" key="20">
    <source>
        <dbReference type="ARBA" id="ARBA00048867"/>
    </source>
</evidence>
<dbReference type="InterPro" id="IPR002932">
    <property type="entry name" value="Glu_synthdom"/>
</dbReference>
<dbReference type="SUPFAM" id="SSF51971">
    <property type="entry name" value="Nucleotide-binding domain"/>
    <property type="match status" value="1"/>
</dbReference>
<evidence type="ECO:0000313" key="27">
    <source>
        <dbReference type="Proteomes" id="UP000245942"/>
    </source>
</evidence>
<dbReference type="InterPro" id="IPR017932">
    <property type="entry name" value="GATase_2_dom"/>
</dbReference>
<keyword evidence="10" id="KW-0288">FMN</keyword>
<dbReference type="InterPro" id="IPR006982">
    <property type="entry name" value="Glu_synth_centr_N"/>
</dbReference>
<dbReference type="InterPro" id="IPR012220">
    <property type="entry name" value="Glu_synth_euk"/>
</dbReference>
<proteinExistence type="inferred from homology"/>
<reference evidence="26 27" key="1">
    <citation type="journal article" date="2018" name="Mol. Biol. Evol.">
        <title>Broad Genomic Sampling Reveals a Smut Pathogenic Ancestry of the Fungal Clade Ustilaginomycotina.</title>
        <authorList>
            <person name="Kijpornyongpan T."/>
            <person name="Mondo S.J."/>
            <person name="Barry K."/>
            <person name="Sandor L."/>
            <person name="Lee J."/>
            <person name="Lipzen A."/>
            <person name="Pangilinan J."/>
            <person name="LaButti K."/>
            <person name="Hainaut M."/>
            <person name="Henrissat B."/>
            <person name="Grigoriev I.V."/>
            <person name="Spatafora J.W."/>
            <person name="Aime M.C."/>
        </authorList>
    </citation>
    <scope>NUCLEOTIDE SEQUENCE [LARGE SCALE GENOMIC DNA]</scope>
    <source>
        <strain evidence="26 27">MCA 4718</strain>
    </source>
</reference>
<evidence type="ECO:0000256" key="14">
    <source>
        <dbReference type="ARBA" id="ARBA00023002"/>
    </source>
</evidence>
<evidence type="ECO:0000256" key="15">
    <source>
        <dbReference type="ARBA" id="ARBA00023004"/>
    </source>
</evidence>
<keyword evidence="16 24" id="KW-0411">Iron-sulfur</keyword>
<evidence type="ECO:0000256" key="4">
    <source>
        <dbReference type="ARBA" id="ARBA00004909"/>
    </source>
</evidence>
<dbReference type="NCBIfam" id="TIGR01317">
    <property type="entry name" value="GOGAT_sm_gam"/>
    <property type="match status" value="1"/>
</dbReference>
<keyword evidence="12" id="KW-0274">FAD</keyword>
<dbReference type="InterPro" id="IPR029055">
    <property type="entry name" value="Ntn_hydrolases_N"/>
</dbReference>
<dbReference type="Pfam" id="PF14691">
    <property type="entry name" value="Fer4_20"/>
    <property type="match status" value="1"/>
</dbReference>
<comment type="catalytic activity">
    <reaction evidence="20">
        <text>2 L-glutamate + NAD(+) = L-glutamine + 2-oxoglutarate + NADH + H(+)</text>
        <dbReference type="Rhea" id="RHEA:13753"/>
        <dbReference type="ChEBI" id="CHEBI:15378"/>
        <dbReference type="ChEBI" id="CHEBI:16810"/>
        <dbReference type="ChEBI" id="CHEBI:29985"/>
        <dbReference type="ChEBI" id="CHEBI:57540"/>
        <dbReference type="ChEBI" id="CHEBI:57945"/>
        <dbReference type="ChEBI" id="CHEBI:58359"/>
        <dbReference type="EC" id="1.4.1.14"/>
    </reaction>
</comment>
<evidence type="ECO:0000256" key="12">
    <source>
        <dbReference type="ARBA" id="ARBA00022827"/>
    </source>
</evidence>
<dbReference type="InterPro" id="IPR006005">
    <property type="entry name" value="Glut_synth_ssu1"/>
</dbReference>
<feature type="binding site" evidence="24">
    <location>
        <position position="1208"/>
    </location>
    <ligand>
        <name>[3Fe-4S] cluster</name>
        <dbReference type="ChEBI" id="CHEBI:21137"/>
    </ligand>
</feature>
<keyword evidence="13" id="KW-0315">Glutamine amidotransferase</keyword>
<comment type="pathway">
    <text evidence="4">Nitrogen metabolism.</text>
</comment>
<evidence type="ECO:0000256" key="17">
    <source>
        <dbReference type="ARBA" id="ARBA00023164"/>
    </source>
</evidence>
<feature type="domain" description="Glutamine amidotransferase type-2" evidence="25">
    <location>
        <begin position="69"/>
        <end position="480"/>
    </location>
</feature>
<evidence type="ECO:0000256" key="24">
    <source>
        <dbReference type="PIRSR" id="PIRSR000187-2"/>
    </source>
</evidence>
<evidence type="ECO:0000256" key="2">
    <source>
        <dbReference type="ARBA" id="ARBA00001974"/>
    </source>
</evidence>
<dbReference type="Pfam" id="PF04898">
    <property type="entry name" value="Glu_syn_central"/>
    <property type="match status" value="1"/>
</dbReference>
<dbReference type="CDD" id="cd00713">
    <property type="entry name" value="GltS"/>
    <property type="match status" value="1"/>
</dbReference>
<dbReference type="InterPro" id="IPR051394">
    <property type="entry name" value="Glutamate_Synthase"/>
</dbReference>
<dbReference type="Pfam" id="PF01493">
    <property type="entry name" value="GXGXG"/>
    <property type="match status" value="1"/>
</dbReference>
<protein>
    <recommendedName>
        <fullName evidence="22">Glutamate synthase [NADH]</fullName>
        <ecNumber evidence="19">1.4.1.14</ecNumber>
    </recommendedName>
</protein>
<comment type="cofactor">
    <cofactor evidence="1">
        <name>FMN</name>
        <dbReference type="ChEBI" id="CHEBI:58210"/>
    </cofactor>
</comment>
<dbReference type="STRING" id="1684307.A0A316UC45"/>
<keyword evidence="15" id="KW-0408">Iron</keyword>
<dbReference type="GO" id="GO:0050660">
    <property type="term" value="F:flavin adenine dinucleotide binding"/>
    <property type="evidence" value="ECO:0007669"/>
    <property type="project" value="InterPro"/>
</dbReference>
<organism evidence="26 27">
    <name type="scientific">Pseudomicrostroma glucosiphilum</name>
    <dbReference type="NCBI Taxonomy" id="1684307"/>
    <lineage>
        <taxon>Eukaryota</taxon>
        <taxon>Fungi</taxon>
        <taxon>Dikarya</taxon>
        <taxon>Basidiomycota</taxon>
        <taxon>Ustilaginomycotina</taxon>
        <taxon>Exobasidiomycetes</taxon>
        <taxon>Microstromatales</taxon>
        <taxon>Microstromatales incertae sedis</taxon>
        <taxon>Pseudomicrostroma</taxon>
    </lineage>
</organism>
<dbReference type="GeneID" id="37014205"/>
<dbReference type="Gene3D" id="1.10.1060.10">
    <property type="entry name" value="Alpha-helical ferredoxin"/>
    <property type="match status" value="1"/>
</dbReference>
<evidence type="ECO:0000256" key="18">
    <source>
        <dbReference type="ARBA" id="ARBA00023291"/>
    </source>
</evidence>
<dbReference type="CDD" id="cd02808">
    <property type="entry name" value="GltS_FMN"/>
    <property type="match status" value="1"/>
</dbReference>
<dbReference type="OrthoDB" id="4327079at2759"/>
<evidence type="ECO:0000256" key="23">
    <source>
        <dbReference type="PIRSR" id="PIRSR000187-1"/>
    </source>
</evidence>
<evidence type="ECO:0000256" key="19">
    <source>
        <dbReference type="ARBA" id="ARBA00024383"/>
    </source>
</evidence>
<dbReference type="GO" id="GO:0097054">
    <property type="term" value="P:L-glutamate biosynthetic process"/>
    <property type="evidence" value="ECO:0007669"/>
    <property type="project" value="UniProtKB-UniPathway"/>
</dbReference>
<dbReference type="RefSeq" id="XP_025347735.1">
    <property type="nucleotide sequence ID" value="XM_025492471.1"/>
</dbReference>
<name>A0A316UC45_9BASI</name>
<dbReference type="EC" id="1.4.1.14" evidence="19"/>
<dbReference type="InterPro" id="IPR009051">
    <property type="entry name" value="Helical_ferredxn"/>
</dbReference>
<dbReference type="GO" id="GO:0016639">
    <property type="term" value="F:oxidoreductase activity, acting on the CH-NH2 group of donors, NAD or NADP as acceptor"/>
    <property type="evidence" value="ECO:0007669"/>
    <property type="project" value="InterPro"/>
</dbReference>